<name>A0A1X2IGG2_9FUNG</name>
<dbReference type="STRING" id="90262.A0A1X2IGG2"/>
<organism evidence="1 2">
    <name type="scientific">Absidia repens</name>
    <dbReference type="NCBI Taxonomy" id="90262"/>
    <lineage>
        <taxon>Eukaryota</taxon>
        <taxon>Fungi</taxon>
        <taxon>Fungi incertae sedis</taxon>
        <taxon>Mucoromycota</taxon>
        <taxon>Mucoromycotina</taxon>
        <taxon>Mucoromycetes</taxon>
        <taxon>Mucorales</taxon>
        <taxon>Cunninghamellaceae</taxon>
        <taxon>Absidia</taxon>
    </lineage>
</organism>
<keyword evidence="2" id="KW-1185">Reference proteome</keyword>
<proteinExistence type="predicted"/>
<dbReference type="Proteomes" id="UP000193560">
    <property type="component" value="Unassembled WGS sequence"/>
</dbReference>
<dbReference type="OrthoDB" id="2189463at2759"/>
<dbReference type="AlphaFoldDB" id="A0A1X2IGG2"/>
<sequence length="100" mass="12095">MINLRMKLDVRKSITEMLFTQETEQRILNSGFYIMRPTLTQQTHLWWIRFIIQDNKLKATQQRAINRIIDDMNFDYQMSKIALLGLTLFPHGRIYFEDNL</sequence>
<gene>
    <name evidence="1" type="ORF">BCR42DRAFT_44951</name>
</gene>
<dbReference type="EMBL" id="MCGE01000012">
    <property type="protein sequence ID" value="ORZ15926.1"/>
    <property type="molecule type" value="Genomic_DNA"/>
</dbReference>
<accession>A0A1X2IGG2</accession>
<protein>
    <submittedName>
        <fullName evidence="1">Uncharacterized protein</fullName>
    </submittedName>
</protein>
<reference evidence="1 2" key="1">
    <citation type="submission" date="2016-07" db="EMBL/GenBank/DDBJ databases">
        <title>Pervasive Adenine N6-methylation of Active Genes in Fungi.</title>
        <authorList>
            <consortium name="DOE Joint Genome Institute"/>
            <person name="Mondo S.J."/>
            <person name="Dannebaum R.O."/>
            <person name="Kuo R.C."/>
            <person name="Labutti K."/>
            <person name="Haridas S."/>
            <person name="Kuo A."/>
            <person name="Salamov A."/>
            <person name="Ahrendt S.R."/>
            <person name="Lipzen A."/>
            <person name="Sullivan W."/>
            <person name="Andreopoulos W.B."/>
            <person name="Clum A."/>
            <person name="Lindquist E."/>
            <person name="Daum C."/>
            <person name="Ramamoorthy G.K."/>
            <person name="Gryganskyi A."/>
            <person name="Culley D."/>
            <person name="Magnuson J.K."/>
            <person name="James T.Y."/>
            <person name="O'Malley M.A."/>
            <person name="Stajich J.E."/>
            <person name="Spatafora J.W."/>
            <person name="Visel A."/>
            <person name="Grigoriev I.V."/>
        </authorList>
    </citation>
    <scope>NUCLEOTIDE SEQUENCE [LARGE SCALE GENOMIC DNA]</scope>
    <source>
        <strain evidence="1 2">NRRL 1336</strain>
    </source>
</reference>
<evidence type="ECO:0000313" key="1">
    <source>
        <dbReference type="EMBL" id="ORZ15926.1"/>
    </source>
</evidence>
<comment type="caution">
    <text evidence="1">The sequence shown here is derived from an EMBL/GenBank/DDBJ whole genome shotgun (WGS) entry which is preliminary data.</text>
</comment>
<evidence type="ECO:0000313" key="2">
    <source>
        <dbReference type="Proteomes" id="UP000193560"/>
    </source>
</evidence>